<dbReference type="OrthoDB" id="6507003at2759"/>
<dbReference type="InterPro" id="IPR036282">
    <property type="entry name" value="Glutathione-S-Trfase_C_sf"/>
</dbReference>
<evidence type="ECO:0000259" key="3">
    <source>
        <dbReference type="PROSITE" id="PS50405"/>
    </source>
</evidence>
<name>A0A7R9Q0F3_9ACAR</name>
<dbReference type="InterPro" id="IPR010987">
    <property type="entry name" value="Glutathione-S-Trfase_C-like"/>
</dbReference>
<dbReference type="Gene3D" id="3.40.30.10">
    <property type="entry name" value="Glutaredoxin"/>
    <property type="match status" value="3"/>
</dbReference>
<dbReference type="PROSITE" id="PS50405">
    <property type="entry name" value="GST_CTER"/>
    <property type="match status" value="3"/>
</dbReference>
<feature type="domain" description="GST N-terminal" evidence="2">
    <location>
        <begin position="1"/>
        <end position="73"/>
    </location>
</feature>
<dbReference type="InterPro" id="IPR004045">
    <property type="entry name" value="Glutathione_S-Trfase_N"/>
</dbReference>
<feature type="domain" description="GST C-terminal" evidence="3">
    <location>
        <begin position="77"/>
        <end position="200"/>
    </location>
</feature>
<keyword evidence="5" id="KW-1185">Reference proteome</keyword>
<dbReference type="Proteomes" id="UP000759131">
    <property type="component" value="Unassembled WGS sequence"/>
</dbReference>
<proteinExistence type="predicted"/>
<feature type="domain" description="GST C-terminal" evidence="3">
    <location>
        <begin position="426"/>
        <end position="553"/>
    </location>
</feature>
<reference evidence="4" key="1">
    <citation type="submission" date="2020-11" db="EMBL/GenBank/DDBJ databases">
        <authorList>
            <person name="Tran Van P."/>
        </authorList>
    </citation>
    <scope>NUCLEOTIDE SEQUENCE</scope>
</reference>
<dbReference type="PANTHER" id="PTHR43969">
    <property type="entry name" value="GLUTATHIONE S TRANSFERASE D10, ISOFORM A-RELATED"/>
    <property type="match status" value="1"/>
</dbReference>
<dbReference type="FunFam" id="3.40.30.10:FF:000202">
    <property type="entry name" value="glutathione S-transferase 1"/>
    <property type="match status" value="1"/>
</dbReference>
<dbReference type="SFLD" id="SFLDG00358">
    <property type="entry name" value="Main_(cytGST)"/>
    <property type="match status" value="3"/>
</dbReference>
<dbReference type="CDD" id="cd03045">
    <property type="entry name" value="GST_N_Delta_Epsilon"/>
    <property type="match status" value="1"/>
</dbReference>
<dbReference type="SUPFAM" id="SSF47616">
    <property type="entry name" value="GST C-terminal domain-like"/>
    <property type="match status" value="3"/>
</dbReference>
<dbReference type="EMBL" id="CAJPIZ010004399">
    <property type="protein sequence ID" value="CAG2107496.1"/>
    <property type="molecule type" value="Genomic_DNA"/>
</dbReference>
<evidence type="ECO:0000259" key="2">
    <source>
        <dbReference type="PROSITE" id="PS50404"/>
    </source>
</evidence>
<accession>A0A7R9Q0F3</accession>
<dbReference type="GO" id="GO:0006749">
    <property type="term" value="P:glutathione metabolic process"/>
    <property type="evidence" value="ECO:0007669"/>
    <property type="project" value="TreeGrafter"/>
</dbReference>
<dbReference type="PROSITE" id="PS50404">
    <property type="entry name" value="GST_NTER"/>
    <property type="match status" value="3"/>
</dbReference>
<organism evidence="4">
    <name type="scientific">Medioppia subpectinata</name>
    <dbReference type="NCBI Taxonomy" id="1979941"/>
    <lineage>
        <taxon>Eukaryota</taxon>
        <taxon>Metazoa</taxon>
        <taxon>Ecdysozoa</taxon>
        <taxon>Arthropoda</taxon>
        <taxon>Chelicerata</taxon>
        <taxon>Arachnida</taxon>
        <taxon>Acari</taxon>
        <taxon>Acariformes</taxon>
        <taxon>Sarcoptiformes</taxon>
        <taxon>Oribatida</taxon>
        <taxon>Brachypylina</taxon>
        <taxon>Oppioidea</taxon>
        <taxon>Oppiidae</taxon>
        <taxon>Medioppia</taxon>
    </lineage>
</organism>
<dbReference type="InterPro" id="IPR004046">
    <property type="entry name" value="GST_C"/>
</dbReference>
<feature type="domain" description="GST C-terminal" evidence="3">
    <location>
        <begin position="254"/>
        <end position="379"/>
    </location>
</feature>
<dbReference type="Pfam" id="PF02798">
    <property type="entry name" value="GST_N"/>
    <property type="match status" value="3"/>
</dbReference>
<evidence type="ECO:0000256" key="1">
    <source>
        <dbReference type="ARBA" id="ARBA00011738"/>
    </source>
</evidence>
<dbReference type="Gene3D" id="1.20.1050.10">
    <property type="match status" value="3"/>
</dbReference>
<evidence type="ECO:0008006" key="6">
    <source>
        <dbReference type="Google" id="ProtNLM"/>
    </source>
</evidence>
<comment type="subunit">
    <text evidence="1">Homodimer.</text>
</comment>
<evidence type="ECO:0000313" key="4">
    <source>
        <dbReference type="EMBL" id="CAD7627066.1"/>
    </source>
</evidence>
<dbReference type="InterPro" id="IPR040079">
    <property type="entry name" value="Glutathione_S-Trfase"/>
</dbReference>
<dbReference type="PANTHER" id="PTHR43969:SF9">
    <property type="entry name" value="GLUTATHIONE S TRANSFERASE D10, ISOFORM A-RELATED"/>
    <property type="match status" value="1"/>
</dbReference>
<feature type="domain" description="GST N-terminal" evidence="2">
    <location>
        <begin position="364"/>
        <end position="445"/>
    </location>
</feature>
<dbReference type="FunFam" id="1.20.1050.10:FF:000007">
    <property type="entry name" value="Glutathione S-transferase 1-1"/>
    <property type="match status" value="1"/>
</dbReference>
<dbReference type="Pfam" id="PF00043">
    <property type="entry name" value="GST_C"/>
    <property type="match status" value="2"/>
</dbReference>
<dbReference type="SUPFAM" id="SSF52833">
    <property type="entry name" value="Thioredoxin-like"/>
    <property type="match status" value="3"/>
</dbReference>
<sequence>MLGPCRSVLMLIKQLGITVNVKHVDLMAGEQMKPEYLKINPTHTVPSLVDNGFNLWESRAILQYLAAKANSTLYPADLKKRAVVDRTLNFDMSLSTSVGGAITMKVFRGVEPTEAQITSFKNNLKTLDSLIGTNKYAAGADLTIADLSLLATLSYLVVNDFKDLNDVPNVKKYYERLSKELPYYNEINGGIGEAFKNPPSRAVLMVAKHLNIAVNVKHLDLGNGEHLTPEFAKINPLQKVPAIVDQGFPVWESRAIMQYLCNKYAPNSALYPTDLKKRAIVDRLLYYDTTFYQSLREALNYYKNLKLMDSLIGDKKYLSGDELTIADISTLATCTVLSINDYKDINDLPNLKAWLERLQKELLYYEELYFATMSPPSRAVLMLAKHLNIAVNVKNLDLGKGEHLTPQYAKINPTKQVPSIVDQGFALWESRAIMQYLCNKYSPNSPLYPTDLKKRAILQKLLRDIEPTEFQLQNYRQNLKLMDTLIGDKKYLSGDELTIADISTLASTTLLAINDYKDMNDLPNLKTWYSRLQKELPYYEEVNGHIPKMWKKFIAFKESQKK</sequence>
<dbReference type="GO" id="GO:0004364">
    <property type="term" value="F:glutathione transferase activity"/>
    <property type="evidence" value="ECO:0007669"/>
    <property type="project" value="TreeGrafter"/>
</dbReference>
<dbReference type="CDD" id="cd03177">
    <property type="entry name" value="GST_C_Delta_Epsilon"/>
    <property type="match status" value="1"/>
</dbReference>
<evidence type="ECO:0000313" key="5">
    <source>
        <dbReference type="Proteomes" id="UP000759131"/>
    </source>
</evidence>
<dbReference type="InterPro" id="IPR036249">
    <property type="entry name" value="Thioredoxin-like_sf"/>
</dbReference>
<dbReference type="SFLD" id="SFLDS00019">
    <property type="entry name" value="Glutathione_Transferase_(cytos"/>
    <property type="match status" value="3"/>
</dbReference>
<gene>
    <name evidence="4" type="ORF">OSB1V03_LOCUS7496</name>
</gene>
<dbReference type="FunFam" id="3.40.30.10:FF:000034">
    <property type="entry name" value="glutathione S-transferase 1"/>
    <property type="match status" value="1"/>
</dbReference>
<dbReference type="EMBL" id="OC858974">
    <property type="protein sequence ID" value="CAD7627066.1"/>
    <property type="molecule type" value="Genomic_DNA"/>
</dbReference>
<protein>
    <recommendedName>
        <fullName evidence="6">Glutathione S-transferase</fullName>
    </recommendedName>
</protein>
<dbReference type="Pfam" id="PF14497">
    <property type="entry name" value="GST_C_3"/>
    <property type="match status" value="1"/>
</dbReference>
<dbReference type="AlphaFoldDB" id="A0A7R9Q0F3"/>
<feature type="domain" description="GST N-terminal" evidence="2">
    <location>
        <begin position="187"/>
        <end position="268"/>
    </location>
</feature>